<comment type="similarity">
    <text evidence="1">Belongs to the DCK/DGK family.</text>
</comment>
<evidence type="ECO:0000256" key="4">
    <source>
        <dbReference type="PIRSR" id="PIRSR000705-3"/>
    </source>
</evidence>
<feature type="binding site" evidence="3">
    <location>
        <position position="79"/>
    </location>
    <ligand>
        <name>substrate</name>
    </ligand>
</feature>
<name>A0A3S9H7X5_9LACT</name>
<evidence type="ECO:0000313" key="6">
    <source>
        <dbReference type="EMBL" id="AZP03459.1"/>
    </source>
</evidence>
<dbReference type="InterPro" id="IPR050566">
    <property type="entry name" value="Deoxyribonucleoside_kinase"/>
</dbReference>
<dbReference type="PIRSF" id="PIRSF000705">
    <property type="entry name" value="DNK"/>
    <property type="match status" value="1"/>
</dbReference>
<dbReference type="KEGG" id="jeh:EJN90_01555"/>
<keyword evidence="4" id="KW-0547">Nucleotide-binding</keyword>
<evidence type="ECO:0000256" key="3">
    <source>
        <dbReference type="PIRSR" id="PIRSR000705-2"/>
    </source>
</evidence>
<dbReference type="InterPro" id="IPR027417">
    <property type="entry name" value="P-loop_NTPase"/>
</dbReference>
<organism evidence="6 7">
    <name type="scientific">Jeotgalibaca ciconiae</name>
    <dbReference type="NCBI Taxonomy" id="2496265"/>
    <lineage>
        <taxon>Bacteria</taxon>
        <taxon>Bacillati</taxon>
        <taxon>Bacillota</taxon>
        <taxon>Bacilli</taxon>
        <taxon>Lactobacillales</taxon>
        <taxon>Carnobacteriaceae</taxon>
        <taxon>Jeotgalibaca</taxon>
    </lineage>
</organism>
<dbReference type="InterPro" id="IPR002624">
    <property type="entry name" value="DCK/DGK"/>
</dbReference>
<reference evidence="7" key="1">
    <citation type="submission" date="2018-12" db="EMBL/GenBank/DDBJ databases">
        <title>Complete genome sequencing of Jeotgalibaca sp. H21T32.</title>
        <authorList>
            <person name="Bae J.-W."/>
            <person name="Lee S.-Y."/>
        </authorList>
    </citation>
    <scope>NUCLEOTIDE SEQUENCE [LARGE SCALE GENOMIC DNA]</scope>
    <source>
        <strain evidence="7">H21T32</strain>
    </source>
</reference>
<gene>
    <name evidence="6" type="ORF">EJN90_01555</name>
</gene>
<sequence length="225" mass="26366">MSVIVLAGMIGAGKSTYTEFIARKMGTQAFYESVDHNPILDKFYENQEKWAFSLQIFFLNARFRSIKAALSDDNNVLDRSIYEDALFTKVNYLQGNISTEEMDIYNDLLDNMMEELEGIPKKAPDLLIYLDGSFEMILERIKRRGRDFEQIENNPDLLAYYRLLFDNYEQWYLDYDYSPKIKISIDDFDVVDSMEDQQEIINIIEKALIESRISEDTSMESYSLS</sequence>
<dbReference type="Pfam" id="PF01712">
    <property type="entry name" value="dNK"/>
    <property type="match status" value="1"/>
</dbReference>
<dbReference type="InterPro" id="IPR031314">
    <property type="entry name" value="DNK_dom"/>
</dbReference>
<dbReference type="PANTHER" id="PTHR10513">
    <property type="entry name" value="DEOXYNUCLEOSIDE KINASE"/>
    <property type="match status" value="1"/>
</dbReference>
<feature type="binding site" evidence="3">
    <location>
        <position position="55"/>
    </location>
    <ligand>
        <name>substrate</name>
    </ligand>
</feature>
<feature type="binding site" evidence="3">
    <location>
        <position position="44"/>
    </location>
    <ligand>
        <name>substrate</name>
    </ligand>
</feature>
<feature type="binding site" evidence="4">
    <location>
        <begin position="8"/>
        <end position="16"/>
    </location>
    <ligand>
        <name>ATP</name>
        <dbReference type="ChEBI" id="CHEBI:30616"/>
    </ligand>
</feature>
<evidence type="ECO:0000256" key="1">
    <source>
        <dbReference type="ARBA" id="ARBA00007420"/>
    </source>
</evidence>
<feature type="domain" description="Deoxynucleoside kinase" evidence="5">
    <location>
        <begin position="4"/>
        <end position="207"/>
    </location>
</feature>
<keyword evidence="6" id="KW-0808">Transferase</keyword>
<dbReference type="Proteomes" id="UP000273326">
    <property type="component" value="Chromosome"/>
</dbReference>
<keyword evidence="7" id="KW-1185">Reference proteome</keyword>
<dbReference type="AlphaFoldDB" id="A0A3S9H7X5"/>
<feature type="binding site" evidence="4">
    <location>
        <begin position="140"/>
        <end position="144"/>
    </location>
    <ligand>
        <name>ATP</name>
        <dbReference type="ChEBI" id="CHEBI:30616"/>
    </ligand>
</feature>
<dbReference type="CDD" id="cd01673">
    <property type="entry name" value="dNK"/>
    <property type="match status" value="1"/>
</dbReference>
<feature type="binding site" evidence="3">
    <location>
        <position position="149"/>
    </location>
    <ligand>
        <name>substrate</name>
    </ligand>
</feature>
<proteinExistence type="inferred from homology"/>
<evidence type="ECO:0000313" key="7">
    <source>
        <dbReference type="Proteomes" id="UP000273326"/>
    </source>
</evidence>
<dbReference type="SUPFAM" id="SSF52540">
    <property type="entry name" value="P-loop containing nucleoside triphosphate hydrolases"/>
    <property type="match status" value="1"/>
</dbReference>
<dbReference type="GO" id="GO:0019136">
    <property type="term" value="F:deoxynucleoside kinase activity"/>
    <property type="evidence" value="ECO:0007669"/>
    <property type="project" value="InterPro"/>
</dbReference>
<accession>A0A3S9H7X5</accession>
<feature type="active site" description="Proton acceptor" evidence="2">
    <location>
        <position position="78"/>
    </location>
</feature>
<protein>
    <submittedName>
        <fullName evidence="6">Deoxynucleoside kinase</fullName>
    </submittedName>
</protein>
<dbReference type="OrthoDB" id="9776634at2"/>
<dbReference type="Gene3D" id="3.40.50.300">
    <property type="entry name" value="P-loop containing nucleotide triphosphate hydrolases"/>
    <property type="match status" value="1"/>
</dbReference>
<keyword evidence="4" id="KW-0067">ATP-binding</keyword>
<evidence type="ECO:0000259" key="5">
    <source>
        <dbReference type="Pfam" id="PF01712"/>
    </source>
</evidence>
<dbReference type="PANTHER" id="PTHR10513:SF35">
    <property type="entry name" value="DEOXYADENOSINE KINASE"/>
    <property type="match status" value="1"/>
</dbReference>
<feature type="binding site" evidence="3">
    <location>
        <position position="84"/>
    </location>
    <ligand>
        <name>substrate</name>
    </ligand>
</feature>
<dbReference type="GO" id="GO:0005524">
    <property type="term" value="F:ATP binding"/>
    <property type="evidence" value="ECO:0007669"/>
    <property type="project" value="UniProtKB-KW"/>
</dbReference>
<evidence type="ECO:0000256" key="2">
    <source>
        <dbReference type="PIRSR" id="PIRSR000705-1"/>
    </source>
</evidence>
<feature type="binding site" evidence="3">
    <location>
        <position position="32"/>
    </location>
    <ligand>
        <name>substrate</name>
    </ligand>
</feature>
<dbReference type="EMBL" id="CP034465">
    <property type="protein sequence ID" value="AZP03459.1"/>
    <property type="molecule type" value="Genomic_DNA"/>
</dbReference>
<dbReference type="GO" id="GO:0005737">
    <property type="term" value="C:cytoplasm"/>
    <property type="evidence" value="ECO:0007669"/>
    <property type="project" value="TreeGrafter"/>
</dbReference>
<keyword evidence="6" id="KW-0418">Kinase</keyword>